<dbReference type="PANTHER" id="PTHR43792">
    <property type="entry name" value="GNAT FAMILY, PUTATIVE (AFU_ORTHOLOGUE AFUA_3G00765)-RELATED-RELATED"/>
    <property type="match status" value="1"/>
</dbReference>
<dbReference type="Proteomes" id="UP000230768">
    <property type="component" value="Unassembled WGS sequence"/>
</dbReference>
<dbReference type="SUPFAM" id="SSF55729">
    <property type="entry name" value="Acyl-CoA N-acyltransferases (Nat)"/>
    <property type="match status" value="1"/>
</dbReference>
<name>A0A2G8IYF2_BACPU</name>
<dbReference type="EMBL" id="PEKP01000002">
    <property type="protein sequence ID" value="PIK28523.1"/>
    <property type="molecule type" value="Genomic_DNA"/>
</dbReference>
<dbReference type="Pfam" id="PF13302">
    <property type="entry name" value="Acetyltransf_3"/>
    <property type="match status" value="1"/>
</dbReference>
<sequence>MNQLETNRLVLRPFCDEDAAGMLEYLSNPRVNCFLSDRISSLEEAVAKVQQRKEDHSYVAVCLKESQQIIGELFHLKEEPDTYSIGWNFNAAYEGKGDARESAEALLSYLFVEKAARRLYAYVEDDNVRSQALCERLGMRKEGLFLEFISFTTYEDGTPKYENTYQYALLKKKWEQHHSL</sequence>
<dbReference type="GO" id="GO:0016747">
    <property type="term" value="F:acyltransferase activity, transferring groups other than amino-acyl groups"/>
    <property type="evidence" value="ECO:0007669"/>
    <property type="project" value="InterPro"/>
</dbReference>
<evidence type="ECO:0000313" key="2">
    <source>
        <dbReference type="EMBL" id="PIK28523.1"/>
    </source>
</evidence>
<dbReference type="InterPro" id="IPR051531">
    <property type="entry name" value="N-acetyltransferase"/>
</dbReference>
<dbReference type="InterPro" id="IPR016181">
    <property type="entry name" value="Acyl_CoA_acyltransferase"/>
</dbReference>
<keyword evidence="2" id="KW-0808">Transferase</keyword>
<dbReference type="RefSeq" id="WP_099725745.1">
    <property type="nucleotide sequence ID" value="NZ_JAEKDO010000001.1"/>
</dbReference>
<organism evidence="2 3">
    <name type="scientific">Bacillus pumilus</name>
    <name type="common">Bacillus mesentericus</name>
    <dbReference type="NCBI Taxonomy" id="1408"/>
    <lineage>
        <taxon>Bacteria</taxon>
        <taxon>Bacillati</taxon>
        <taxon>Bacillota</taxon>
        <taxon>Bacilli</taxon>
        <taxon>Bacillales</taxon>
        <taxon>Bacillaceae</taxon>
        <taxon>Bacillus</taxon>
    </lineage>
</organism>
<dbReference type="InterPro" id="IPR000182">
    <property type="entry name" value="GNAT_dom"/>
</dbReference>
<evidence type="ECO:0000313" key="3">
    <source>
        <dbReference type="Proteomes" id="UP000230768"/>
    </source>
</evidence>
<proteinExistence type="predicted"/>
<protein>
    <submittedName>
        <fullName evidence="2">GNAT family N-acetyltransferase</fullName>
    </submittedName>
</protein>
<dbReference type="PROSITE" id="PS51186">
    <property type="entry name" value="GNAT"/>
    <property type="match status" value="1"/>
</dbReference>
<accession>A0A2G8IYF2</accession>
<reference evidence="2 3" key="1">
    <citation type="submission" date="2017-11" db="EMBL/GenBank/DDBJ databases">
        <title>Draft genome sequence of Bacillus pumilus 51_5il from lake Gorkoye (Russia: Novosibirsk region).</title>
        <authorList>
            <person name="Shipova A.A."/>
            <person name="Rozanov A.S."/>
            <person name="Bryanskaya A.V."/>
            <person name="Peltek S.E."/>
        </authorList>
    </citation>
    <scope>NUCLEOTIDE SEQUENCE [LARGE SCALE GENOMIC DNA]</scope>
    <source>
        <strain evidence="2 3">51_5il</strain>
    </source>
</reference>
<gene>
    <name evidence="2" type="ORF">CTV99_00190</name>
</gene>
<dbReference type="PANTHER" id="PTHR43792:SF1">
    <property type="entry name" value="N-ACETYLTRANSFERASE DOMAIN-CONTAINING PROTEIN"/>
    <property type="match status" value="1"/>
</dbReference>
<dbReference type="Gene3D" id="3.40.630.30">
    <property type="match status" value="1"/>
</dbReference>
<dbReference type="AlphaFoldDB" id="A0A2G8IYF2"/>
<feature type="domain" description="N-acetyltransferase" evidence="1">
    <location>
        <begin position="9"/>
        <end position="161"/>
    </location>
</feature>
<evidence type="ECO:0000259" key="1">
    <source>
        <dbReference type="PROSITE" id="PS51186"/>
    </source>
</evidence>
<comment type="caution">
    <text evidence="2">The sequence shown here is derived from an EMBL/GenBank/DDBJ whole genome shotgun (WGS) entry which is preliminary data.</text>
</comment>